<feature type="transmembrane region" description="Helical" evidence="1">
    <location>
        <begin position="17"/>
        <end position="36"/>
    </location>
</feature>
<dbReference type="Proteomes" id="UP000034119">
    <property type="component" value="Unassembled WGS sequence"/>
</dbReference>
<reference evidence="2 3" key="1">
    <citation type="journal article" date="2015" name="Nature">
        <title>rRNA introns, odd ribosomes, and small enigmatic genomes across a large radiation of phyla.</title>
        <authorList>
            <person name="Brown C.T."/>
            <person name="Hug L.A."/>
            <person name="Thomas B.C."/>
            <person name="Sharon I."/>
            <person name="Castelle C.J."/>
            <person name="Singh A."/>
            <person name="Wilkins M.J."/>
            <person name="Williams K.H."/>
            <person name="Banfield J.F."/>
        </authorList>
    </citation>
    <scope>NUCLEOTIDE SEQUENCE [LARGE SCALE GENOMIC DNA]</scope>
</reference>
<keyword evidence="1" id="KW-1133">Transmembrane helix</keyword>
<evidence type="ECO:0008006" key="4">
    <source>
        <dbReference type="Google" id="ProtNLM"/>
    </source>
</evidence>
<dbReference type="STRING" id="1618342.UY40_C0015G0004"/>
<dbReference type="InterPro" id="IPR014717">
    <property type="entry name" value="Transl_elong_EF1B/ribsomal_bS6"/>
</dbReference>
<protein>
    <recommendedName>
        <fullName evidence="4">Type IV pilus assembly protein PilO</fullName>
    </recommendedName>
</protein>
<gene>
    <name evidence="2" type="ORF">UY40_C0015G0004</name>
</gene>
<evidence type="ECO:0000313" key="3">
    <source>
        <dbReference type="Proteomes" id="UP000034119"/>
    </source>
</evidence>
<evidence type="ECO:0000313" key="2">
    <source>
        <dbReference type="EMBL" id="KKW05558.1"/>
    </source>
</evidence>
<keyword evidence="1" id="KW-0472">Membrane</keyword>
<dbReference type="EMBL" id="LCPW01000015">
    <property type="protein sequence ID" value="KKW05558.1"/>
    <property type="molecule type" value="Genomic_DNA"/>
</dbReference>
<name>A0A0G1VG80_9BACT</name>
<dbReference type="Gene3D" id="3.30.70.60">
    <property type="match status" value="1"/>
</dbReference>
<dbReference type="GO" id="GO:0043107">
    <property type="term" value="P:type IV pilus-dependent motility"/>
    <property type="evidence" value="ECO:0007669"/>
    <property type="project" value="InterPro"/>
</dbReference>
<dbReference type="InterPro" id="IPR007445">
    <property type="entry name" value="PilO"/>
</dbReference>
<proteinExistence type="predicted"/>
<dbReference type="AlphaFoldDB" id="A0A0G1VG80"/>
<evidence type="ECO:0000256" key="1">
    <source>
        <dbReference type="SAM" id="Phobius"/>
    </source>
</evidence>
<accession>A0A0G1VG80</accession>
<dbReference type="Pfam" id="PF04350">
    <property type="entry name" value="PilO"/>
    <property type="match status" value="1"/>
</dbReference>
<dbReference type="GO" id="GO:0043683">
    <property type="term" value="P:type IV pilus assembly"/>
    <property type="evidence" value="ECO:0007669"/>
    <property type="project" value="InterPro"/>
</dbReference>
<comment type="caution">
    <text evidence="2">The sequence shown here is derived from an EMBL/GenBank/DDBJ whole genome shotgun (WGS) entry which is preliminary data.</text>
</comment>
<keyword evidence="1" id="KW-0812">Transmembrane</keyword>
<sequence>MAASAIPFLQRPEVKTYGLSILLILVGLLLLGALAWPTWGKIQELREDINGEEERIVLLKEKVEDLLNFSDQQTLLDEKFVIFERAITLESKIPDLLTKIQDLSEGCNLSVKTLQYSGEGGADGVTGRVRPIRVRYSAEGSFSNLTCLTASLESSSRIVDVESFQYRSSRTEAGALRLSPELILLGYYTAPPILNPDNPLTFSFTSPVYLQAETILGTLK</sequence>
<organism evidence="2 3">
    <name type="scientific">candidate division CPR1 bacterium GW2011_GWC1_49_13</name>
    <dbReference type="NCBI Taxonomy" id="1618342"/>
    <lineage>
        <taxon>Bacteria</taxon>
        <taxon>candidate division CPR1</taxon>
    </lineage>
</organism>